<name>A0A5C5RZU5_9ACTN</name>
<evidence type="ECO:0000256" key="5">
    <source>
        <dbReference type="PROSITE-ProRule" id="PRU00335"/>
    </source>
</evidence>
<dbReference type="Gene3D" id="1.10.357.10">
    <property type="entry name" value="Tetracycline Repressor, domain 2"/>
    <property type="match status" value="1"/>
</dbReference>
<dbReference type="PRINTS" id="PR00455">
    <property type="entry name" value="HTHTETR"/>
</dbReference>
<evidence type="ECO:0000256" key="4">
    <source>
        <dbReference type="ARBA" id="ARBA00023163"/>
    </source>
</evidence>
<evidence type="ECO:0000259" key="7">
    <source>
        <dbReference type="PROSITE" id="PS50977"/>
    </source>
</evidence>
<feature type="region of interest" description="Disordered" evidence="6">
    <location>
        <begin position="1"/>
        <end position="28"/>
    </location>
</feature>
<dbReference type="InterPro" id="IPR050109">
    <property type="entry name" value="HTH-type_TetR-like_transc_reg"/>
</dbReference>
<dbReference type="Pfam" id="PF13977">
    <property type="entry name" value="TetR_C_6"/>
    <property type="match status" value="1"/>
</dbReference>
<dbReference type="SUPFAM" id="SSF48498">
    <property type="entry name" value="Tetracyclin repressor-like, C-terminal domain"/>
    <property type="match status" value="1"/>
</dbReference>
<dbReference type="PANTHER" id="PTHR30055:SF234">
    <property type="entry name" value="HTH-TYPE TRANSCRIPTIONAL REGULATOR BETI"/>
    <property type="match status" value="1"/>
</dbReference>
<dbReference type="Proteomes" id="UP000319375">
    <property type="component" value="Unassembled WGS sequence"/>
</dbReference>
<gene>
    <name evidence="8" type="ORF">FK530_12475</name>
</gene>
<dbReference type="InterPro" id="IPR009057">
    <property type="entry name" value="Homeodomain-like_sf"/>
</dbReference>
<keyword evidence="3 5" id="KW-0238">DNA-binding</keyword>
<dbReference type="PANTHER" id="PTHR30055">
    <property type="entry name" value="HTH-TYPE TRANSCRIPTIONAL REGULATOR RUTR"/>
    <property type="match status" value="1"/>
</dbReference>
<dbReference type="InterPro" id="IPR036271">
    <property type="entry name" value="Tet_transcr_reg_TetR-rel_C_sf"/>
</dbReference>
<keyword evidence="1" id="KW-0678">Repressor</keyword>
<comment type="caution">
    <text evidence="8">The sequence shown here is derived from an EMBL/GenBank/DDBJ whole genome shotgun (WGS) entry which is preliminary data.</text>
</comment>
<accession>A0A5C5RZU5</accession>
<proteinExistence type="predicted"/>
<evidence type="ECO:0000256" key="6">
    <source>
        <dbReference type="SAM" id="MobiDB-lite"/>
    </source>
</evidence>
<protein>
    <submittedName>
        <fullName evidence="8">TetR/AcrR family transcriptional regulator</fullName>
    </submittedName>
</protein>
<organism evidence="8 9">
    <name type="scientific">Tsukamurella conjunctivitidis</name>
    <dbReference type="NCBI Taxonomy" id="2592068"/>
    <lineage>
        <taxon>Bacteria</taxon>
        <taxon>Bacillati</taxon>
        <taxon>Actinomycetota</taxon>
        <taxon>Actinomycetes</taxon>
        <taxon>Mycobacteriales</taxon>
        <taxon>Tsukamurellaceae</taxon>
        <taxon>Tsukamurella</taxon>
    </lineage>
</organism>
<dbReference type="InterPro" id="IPR039538">
    <property type="entry name" value="BetI_C"/>
</dbReference>
<evidence type="ECO:0000256" key="1">
    <source>
        <dbReference type="ARBA" id="ARBA00022491"/>
    </source>
</evidence>
<evidence type="ECO:0000256" key="2">
    <source>
        <dbReference type="ARBA" id="ARBA00023015"/>
    </source>
</evidence>
<keyword evidence="2" id="KW-0805">Transcription regulation</keyword>
<evidence type="ECO:0000313" key="8">
    <source>
        <dbReference type="EMBL" id="TWS28659.1"/>
    </source>
</evidence>
<reference evidence="8 9" key="1">
    <citation type="submission" date="2019-06" db="EMBL/GenBank/DDBJ databases">
        <title>Tsukamurella conjunctivitidis sp. nov., Tsukamurella assacharolytica sp. nov. and Tsukamurella sputae sp. nov. isolated from patients with conjunctivitis, bacteraemia (lymphoma) and respiratory infection (sputum) in Hong Kong.</title>
        <authorList>
            <person name="Teng J.L.L."/>
            <person name="Lee H.H."/>
            <person name="Fong J.Y.H."/>
            <person name="Fok K.M.N."/>
            <person name="Lau S.K.P."/>
            <person name="Woo P.C.Y."/>
        </authorList>
    </citation>
    <scope>NUCLEOTIDE SEQUENCE [LARGE SCALE GENOMIC DNA]</scope>
    <source>
        <strain evidence="8 9">HKU72</strain>
    </source>
</reference>
<dbReference type="GO" id="GO:0000976">
    <property type="term" value="F:transcription cis-regulatory region binding"/>
    <property type="evidence" value="ECO:0007669"/>
    <property type="project" value="TreeGrafter"/>
</dbReference>
<evidence type="ECO:0000256" key="3">
    <source>
        <dbReference type="ARBA" id="ARBA00023125"/>
    </source>
</evidence>
<dbReference type="OrthoDB" id="5112469at2"/>
<dbReference type="Pfam" id="PF00440">
    <property type="entry name" value="TetR_N"/>
    <property type="match status" value="1"/>
</dbReference>
<dbReference type="AlphaFoldDB" id="A0A5C5RZU5"/>
<dbReference type="GO" id="GO:0003700">
    <property type="term" value="F:DNA-binding transcription factor activity"/>
    <property type="evidence" value="ECO:0007669"/>
    <property type="project" value="TreeGrafter"/>
</dbReference>
<dbReference type="InterPro" id="IPR001647">
    <property type="entry name" value="HTH_TetR"/>
</dbReference>
<feature type="domain" description="HTH tetR-type" evidence="7">
    <location>
        <begin position="28"/>
        <end position="88"/>
    </location>
</feature>
<evidence type="ECO:0000313" key="9">
    <source>
        <dbReference type="Proteomes" id="UP000319375"/>
    </source>
</evidence>
<dbReference type="PROSITE" id="PS50977">
    <property type="entry name" value="HTH_TETR_2"/>
    <property type="match status" value="1"/>
</dbReference>
<dbReference type="SUPFAM" id="SSF46689">
    <property type="entry name" value="Homeodomain-like"/>
    <property type="match status" value="1"/>
</dbReference>
<dbReference type="EMBL" id="VIGX01000006">
    <property type="protein sequence ID" value="TWS28659.1"/>
    <property type="molecule type" value="Genomic_DNA"/>
</dbReference>
<sequence>MYRRDVERTAPSGGTTAPRRGRPPGDRAERRAELLRAATSIIARDGYGACSLRNVAEAAGCTTGAVTYYFKNKTDLMVAIAERRFDSYETLLDPGTERAGVRAMLERWLELTVTNREQWPVMSQLVMSARQEPAIAAIVQERYGQFRADLAEMIREGQGHGTIRADIPAEVLAENVTAMGDGWAMLAPVEPGRFTPAKVEQLLDAVDTLLRPPNAE</sequence>
<keyword evidence="9" id="KW-1185">Reference proteome</keyword>
<keyword evidence="4" id="KW-0804">Transcription</keyword>
<feature type="DNA-binding region" description="H-T-H motif" evidence="5">
    <location>
        <begin position="51"/>
        <end position="70"/>
    </location>
</feature>